<sequence length="278" mass="30684">MKIYIYIFFFCLKLTAQTTSIPDQNFEQALINLGIDSDQTINGQVLTSDISGVINLDLKNILLNDLTGIEDFDSLKILNISDTGLGYTLDLSQVGSLEELYMNSGGDSTTILVGEIILTNNPNLQVIQAIDAWSLNKINLKGSDTQLNNLSVNVQKYGEESDSSVCFEVTNSVNAQNQQGIYSTWSISGSSNFSENCNLSLKTTNKIEAALYPNPVQNNFQVKTLEEIEHVSVFSIIGNEVANFGLQNTYDISQLPAGVYFVKIQNNRGQSIKRVVKR</sequence>
<evidence type="ECO:0000259" key="2">
    <source>
        <dbReference type="Pfam" id="PF18962"/>
    </source>
</evidence>
<accession>A0A1M6BXP3</accession>
<gene>
    <name evidence="3" type="ORF">SAMN04488096_102263</name>
</gene>
<evidence type="ECO:0000313" key="3">
    <source>
        <dbReference type="EMBL" id="SHI53391.1"/>
    </source>
</evidence>
<dbReference type="InterPro" id="IPR026444">
    <property type="entry name" value="Secre_tail"/>
</dbReference>
<dbReference type="RefSeq" id="WP_073148508.1">
    <property type="nucleotide sequence ID" value="NZ_FQYY01000002.1"/>
</dbReference>
<protein>
    <submittedName>
        <fullName evidence="3">Por secretion system C-terminal sorting domain-containing protein</fullName>
    </submittedName>
</protein>
<reference evidence="3 4" key="1">
    <citation type="submission" date="2016-11" db="EMBL/GenBank/DDBJ databases">
        <authorList>
            <person name="Jaros S."/>
            <person name="Januszkiewicz K."/>
            <person name="Wedrychowicz H."/>
        </authorList>
    </citation>
    <scope>NUCLEOTIDE SEQUENCE [LARGE SCALE GENOMIC DNA]</scope>
    <source>
        <strain evidence="3 4">DSM 21425</strain>
    </source>
</reference>
<evidence type="ECO:0000256" key="1">
    <source>
        <dbReference type="ARBA" id="ARBA00022729"/>
    </source>
</evidence>
<dbReference type="STRING" id="579105.SAMN04488096_102263"/>
<keyword evidence="4" id="KW-1185">Reference proteome</keyword>
<dbReference type="AlphaFoldDB" id="A0A1M6BXP3"/>
<dbReference type="Pfam" id="PF18962">
    <property type="entry name" value="Por_Secre_tail"/>
    <property type="match status" value="1"/>
</dbReference>
<dbReference type="Proteomes" id="UP000184225">
    <property type="component" value="Unassembled WGS sequence"/>
</dbReference>
<dbReference type="NCBIfam" id="TIGR04183">
    <property type="entry name" value="Por_Secre_tail"/>
    <property type="match status" value="1"/>
</dbReference>
<keyword evidence="1" id="KW-0732">Signal</keyword>
<organism evidence="3 4">
    <name type="scientific">Mesonia phycicola</name>
    <dbReference type="NCBI Taxonomy" id="579105"/>
    <lineage>
        <taxon>Bacteria</taxon>
        <taxon>Pseudomonadati</taxon>
        <taxon>Bacteroidota</taxon>
        <taxon>Flavobacteriia</taxon>
        <taxon>Flavobacteriales</taxon>
        <taxon>Flavobacteriaceae</taxon>
        <taxon>Mesonia</taxon>
    </lineage>
</organism>
<evidence type="ECO:0000313" key="4">
    <source>
        <dbReference type="Proteomes" id="UP000184225"/>
    </source>
</evidence>
<dbReference type="InterPro" id="IPR032675">
    <property type="entry name" value="LRR_dom_sf"/>
</dbReference>
<dbReference type="Gene3D" id="3.80.10.10">
    <property type="entry name" value="Ribonuclease Inhibitor"/>
    <property type="match status" value="1"/>
</dbReference>
<name>A0A1M6BXP3_9FLAO</name>
<dbReference type="OrthoDB" id="3179827at2"/>
<feature type="domain" description="Secretion system C-terminal sorting" evidence="2">
    <location>
        <begin position="211"/>
        <end position="276"/>
    </location>
</feature>
<dbReference type="EMBL" id="FQYY01000002">
    <property type="protein sequence ID" value="SHI53391.1"/>
    <property type="molecule type" value="Genomic_DNA"/>
</dbReference>
<proteinExistence type="predicted"/>